<accession>A0ABV6QDD6</accession>
<name>A0ABV6QDD6_9ACTN</name>
<feature type="transmembrane region" description="Helical" evidence="2">
    <location>
        <begin position="25"/>
        <end position="49"/>
    </location>
</feature>
<protein>
    <recommendedName>
        <fullName evidence="5">DUF3239 domain-containing protein</fullName>
    </recommendedName>
</protein>
<keyword evidence="2" id="KW-0472">Membrane</keyword>
<reference evidence="3 4" key="1">
    <citation type="submission" date="2024-09" db="EMBL/GenBank/DDBJ databases">
        <authorList>
            <person name="Sun Q."/>
            <person name="Mori K."/>
        </authorList>
    </citation>
    <scope>NUCLEOTIDE SEQUENCE [LARGE SCALE GENOMIC DNA]</scope>
    <source>
        <strain evidence="3 4">CGMCC 1.15906</strain>
    </source>
</reference>
<dbReference type="EMBL" id="JBHLTC010000001">
    <property type="protein sequence ID" value="MFC0622648.1"/>
    <property type="molecule type" value="Genomic_DNA"/>
</dbReference>
<feature type="region of interest" description="Disordered" evidence="1">
    <location>
        <begin position="189"/>
        <end position="223"/>
    </location>
</feature>
<evidence type="ECO:0008006" key="5">
    <source>
        <dbReference type="Google" id="ProtNLM"/>
    </source>
</evidence>
<keyword evidence="2" id="KW-0812">Transmembrane</keyword>
<sequence length="223" mass="24181">MTAPSAREPGAFVVRRSDRAELKAAVNLVAIVGGALVAILVAIAVLIALRGGSAGAFAERFWKSQVGPLTLAAVLALCAYFAWANAKHERSQETDADGISLQIDEAGLYLGGTQPKATAWPDIREVSRVNLPARTAEGNERWIPHLVVITADPGKLPPKAEDWGAIRRWPSSTESYTRRISYQDIVHAVERFSPTTPVTDRGNYKAKAEESPKPEKKPEDSEN</sequence>
<gene>
    <name evidence="3" type="ORF">ACFFGN_01150</name>
</gene>
<dbReference type="RefSeq" id="WP_380043327.1">
    <property type="nucleotide sequence ID" value="NZ_JBHLTC010000001.1"/>
</dbReference>
<dbReference type="Proteomes" id="UP001589890">
    <property type="component" value="Unassembled WGS sequence"/>
</dbReference>
<comment type="caution">
    <text evidence="3">The sequence shown here is derived from an EMBL/GenBank/DDBJ whole genome shotgun (WGS) entry which is preliminary data.</text>
</comment>
<evidence type="ECO:0000313" key="3">
    <source>
        <dbReference type="EMBL" id="MFC0622648.1"/>
    </source>
</evidence>
<keyword evidence="2" id="KW-1133">Transmembrane helix</keyword>
<feature type="transmembrane region" description="Helical" evidence="2">
    <location>
        <begin position="61"/>
        <end position="83"/>
    </location>
</feature>
<keyword evidence="4" id="KW-1185">Reference proteome</keyword>
<organism evidence="3 4">
    <name type="scientific">Kribbella deserti</name>
    <dbReference type="NCBI Taxonomy" id="1926257"/>
    <lineage>
        <taxon>Bacteria</taxon>
        <taxon>Bacillati</taxon>
        <taxon>Actinomycetota</taxon>
        <taxon>Actinomycetes</taxon>
        <taxon>Propionibacteriales</taxon>
        <taxon>Kribbellaceae</taxon>
        <taxon>Kribbella</taxon>
    </lineage>
</organism>
<proteinExistence type="predicted"/>
<feature type="compositionally biased region" description="Basic and acidic residues" evidence="1">
    <location>
        <begin position="202"/>
        <end position="223"/>
    </location>
</feature>
<evidence type="ECO:0000313" key="4">
    <source>
        <dbReference type="Proteomes" id="UP001589890"/>
    </source>
</evidence>
<evidence type="ECO:0000256" key="2">
    <source>
        <dbReference type="SAM" id="Phobius"/>
    </source>
</evidence>
<evidence type="ECO:0000256" key="1">
    <source>
        <dbReference type="SAM" id="MobiDB-lite"/>
    </source>
</evidence>